<evidence type="ECO:0000313" key="1">
    <source>
        <dbReference type="EMBL" id="GIL92910.1"/>
    </source>
</evidence>
<gene>
    <name evidence="1" type="ORF">Vretifemale_20392</name>
</gene>
<reference evidence="1" key="1">
    <citation type="journal article" date="2021" name="Proc. Natl. Acad. Sci. U.S.A.">
        <title>Three genomes in the algal genus Volvox reveal the fate of a haploid sex-determining region after a transition to homothallism.</title>
        <authorList>
            <person name="Yamamoto K."/>
            <person name="Hamaji T."/>
            <person name="Kawai-Toyooka H."/>
            <person name="Matsuzaki R."/>
            <person name="Takahashi F."/>
            <person name="Nishimura Y."/>
            <person name="Kawachi M."/>
            <person name="Noguchi H."/>
            <person name="Minakuchi Y."/>
            <person name="Umen J.G."/>
            <person name="Toyoda A."/>
            <person name="Nozaki H."/>
        </authorList>
    </citation>
    <scope>NUCLEOTIDE SEQUENCE</scope>
    <source>
        <strain evidence="1">NIES-3786</strain>
    </source>
</reference>
<dbReference type="AlphaFoldDB" id="A0A8J4G1K7"/>
<evidence type="ECO:0000313" key="2">
    <source>
        <dbReference type="Proteomes" id="UP000747110"/>
    </source>
</evidence>
<dbReference type="EMBL" id="BNCP01000084">
    <property type="protein sequence ID" value="GIL92910.1"/>
    <property type="molecule type" value="Genomic_DNA"/>
</dbReference>
<comment type="caution">
    <text evidence="1">The sequence shown here is derived from an EMBL/GenBank/DDBJ whole genome shotgun (WGS) entry which is preliminary data.</text>
</comment>
<accession>A0A8J4G1K7</accession>
<dbReference type="InterPro" id="IPR029021">
    <property type="entry name" value="Prot-tyrosine_phosphatase-like"/>
</dbReference>
<feature type="non-terminal residue" evidence="1">
    <location>
        <position position="117"/>
    </location>
</feature>
<dbReference type="OrthoDB" id="2017893at2759"/>
<organism evidence="1 2">
    <name type="scientific">Volvox reticuliferus</name>
    <dbReference type="NCBI Taxonomy" id="1737510"/>
    <lineage>
        <taxon>Eukaryota</taxon>
        <taxon>Viridiplantae</taxon>
        <taxon>Chlorophyta</taxon>
        <taxon>core chlorophytes</taxon>
        <taxon>Chlorophyceae</taxon>
        <taxon>CS clade</taxon>
        <taxon>Chlamydomonadales</taxon>
        <taxon>Volvocaceae</taxon>
        <taxon>Volvox</taxon>
    </lineage>
</organism>
<sequence length="117" mass="12781">MMDSEVSEVLSGLYVGGLSSLKYLEALGITHIISVINFPVQKDISAYVTLQLPLQVRLCPRSSPCSWCSVFRIFLHRVTSRHVTSRHPKNFISNLPSTTNTIGTDAPGALGISDTGY</sequence>
<keyword evidence="2" id="KW-1185">Reference proteome</keyword>
<proteinExistence type="predicted"/>
<name>A0A8J4G1K7_9CHLO</name>
<dbReference type="Gene3D" id="3.90.190.10">
    <property type="entry name" value="Protein tyrosine phosphatase superfamily"/>
    <property type="match status" value="1"/>
</dbReference>
<dbReference type="Proteomes" id="UP000747110">
    <property type="component" value="Unassembled WGS sequence"/>
</dbReference>
<protein>
    <submittedName>
        <fullName evidence="1">Uncharacterized protein</fullName>
    </submittedName>
</protein>